<gene>
    <name evidence="9" type="ORF">FAB82_01895</name>
</gene>
<feature type="transmembrane region" description="Helical" evidence="7">
    <location>
        <begin position="796"/>
        <end position="824"/>
    </location>
</feature>
<comment type="caution">
    <text evidence="9">The sequence shown here is derived from an EMBL/GenBank/DDBJ whole genome shotgun (WGS) entry which is preliminary data.</text>
</comment>
<dbReference type="PANTHER" id="PTHR30572:SF4">
    <property type="entry name" value="ABC TRANSPORTER PERMEASE YTRF"/>
    <property type="match status" value="1"/>
</dbReference>
<keyword evidence="4 7" id="KW-1133">Transmembrane helix</keyword>
<feature type="domain" description="ABC3 transporter permease C-terminal" evidence="8">
    <location>
        <begin position="803"/>
        <end position="920"/>
    </location>
</feature>
<dbReference type="Proteomes" id="UP000308760">
    <property type="component" value="Unassembled WGS sequence"/>
</dbReference>
<reference evidence="10" key="1">
    <citation type="submission" date="2019-04" db="EMBL/GenBank/DDBJ databases">
        <title>Nocardioides xinjiangensis sp. nov.</title>
        <authorList>
            <person name="Liu S."/>
        </authorList>
    </citation>
    <scope>NUCLEOTIDE SEQUENCE [LARGE SCALE GENOMIC DNA]</scope>
    <source>
        <strain evidence="10">18</strain>
    </source>
</reference>
<reference evidence="9 10" key="2">
    <citation type="submission" date="2019-05" db="EMBL/GenBank/DDBJ databases">
        <title>Glycomyces buryatensis sp. nov.</title>
        <authorList>
            <person name="Nikitina E."/>
        </authorList>
    </citation>
    <scope>NUCLEOTIDE SEQUENCE [LARGE SCALE GENOMIC DNA]</scope>
    <source>
        <strain evidence="9 10">18</strain>
    </source>
</reference>
<feature type="transmembrane region" description="Helical" evidence="7">
    <location>
        <begin position="277"/>
        <end position="303"/>
    </location>
</feature>
<dbReference type="RefSeq" id="WP_136532854.1">
    <property type="nucleotide sequence ID" value="NZ_STGY01000005.1"/>
</dbReference>
<proteinExistence type="inferred from homology"/>
<feature type="domain" description="ABC3 transporter permease C-terminal" evidence="8">
    <location>
        <begin position="283"/>
        <end position="401"/>
    </location>
</feature>
<dbReference type="PANTHER" id="PTHR30572">
    <property type="entry name" value="MEMBRANE COMPONENT OF TRANSPORTER-RELATED"/>
    <property type="match status" value="1"/>
</dbReference>
<keyword evidence="5 7" id="KW-0472">Membrane</keyword>
<organism evidence="9 10">
    <name type="scientific">Glycomyces buryatensis</name>
    <dbReference type="NCBI Taxonomy" id="2570927"/>
    <lineage>
        <taxon>Bacteria</taxon>
        <taxon>Bacillati</taxon>
        <taxon>Actinomycetota</taxon>
        <taxon>Actinomycetes</taxon>
        <taxon>Glycomycetales</taxon>
        <taxon>Glycomycetaceae</taxon>
        <taxon>Glycomyces</taxon>
    </lineage>
</organism>
<evidence type="ECO:0000313" key="9">
    <source>
        <dbReference type="EMBL" id="THV43249.1"/>
    </source>
</evidence>
<sequence length="931" mass="97861">MLRSLGLTFRIARREALRHKGRSILSITLLGLPLLGAAAAVTAIDTISLSPDQQLEQLTGDADAYIESYGNGPVTQTSWTGLYPEFDWEADEEAPTPEADDILAALPEGSRVVPFSEYMTGMSYQVRTPDGIAGANFMDHDLTDPLYETGNLLTVEGEVPGRGEVAISVEMARYLNAEIGDDLQVVEGEDDVAYEITAIVERPSQLRSWFAIGPDFTDEYPAAGWLVDVPDELTGEQALALNEMGLAVWSRAMAADPPTESQGSNEAGGSGTDANAIAIFALLVTLVVLEVVLLAGPAFAISVKQRTREFALMSAAGANPAQIRSTVLAGGLLFGIIAAGIGISIGILGTWLALPLLERLNDHRSMGFEIWPQLQLLVAVFAIVTGLASALAAAIAASKVNVCAALAGRRAQPRAKKRWTFIGLGLIAVGTLAGIAGVITETTIGMVVGLAALQIGLVCCTTGLVAAISKLGRRLGLAPRMALREAGRNRSAAAPAVAAIMAVVAGGLSITMFWVADGDRWDETTMFSTPEGMVEVDVSYWSSDENAEAPSADELAAGTAEVFSVLERELDDPEMHGYTTANRCGPDAYCEVRAVRPEANVCPYDPVGEGSFDLSEADQRAAVEDERCAYNNGMWQSWNNGALVTDDPFVVSSYTGLQGGDLDEAMAFLGDGGVLTDDPMAVTDDGTVTVSRLMEATTEEGGEEETSSVTEEFSFPAMVPDAPRMTQADLVMGPEAMAAMGSAADPASQRYLVSAATPLTAEDIQAVDEALLEAGLSGADEGVHAYLWQSTGDNRFGAYIALIAAGLTGIVALGATAVATGLVVTETRKDLTTLGAVGATPGLRRRLSMWQAAVISLLGAVLGTAVGLASYAGIAAALNQNLKWEYPLVQLYSFEMPWTNLLITLIAVPAIAMAGAALFTRSKLPSERRAT</sequence>
<evidence type="ECO:0000256" key="3">
    <source>
        <dbReference type="ARBA" id="ARBA00022692"/>
    </source>
</evidence>
<evidence type="ECO:0000256" key="1">
    <source>
        <dbReference type="ARBA" id="ARBA00004651"/>
    </source>
</evidence>
<evidence type="ECO:0000256" key="4">
    <source>
        <dbReference type="ARBA" id="ARBA00022989"/>
    </source>
</evidence>
<feature type="transmembrane region" description="Helical" evidence="7">
    <location>
        <begin position="492"/>
        <end position="516"/>
    </location>
</feature>
<evidence type="ECO:0000259" key="8">
    <source>
        <dbReference type="Pfam" id="PF02687"/>
    </source>
</evidence>
<evidence type="ECO:0000256" key="5">
    <source>
        <dbReference type="ARBA" id="ARBA00023136"/>
    </source>
</evidence>
<keyword evidence="3 7" id="KW-0812">Transmembrane</keyword>
<dbReference type="InterPro" id="IPR050250">
    <property type="entry name" value="Macrolide_Exporter_MacB"/>
</dbReference>
<comment type="similarity">
    <text evidence="6">Belongs to the ABC-4 integral membrane protein family.</text>
</comment>
<dbReference type="AlphaFoldDB" id="A0A4S8QPA0"/>
<feature type="transmembrane region" description="Helical" evidence="7">
    <location>
        <begin position="852"/>
        <end position="878"/>
    </location>
</feature>
<protein>
    <submittedName>
        <fullName evidence="9">FtsX-like permease family protein</fullName>
    </submittedName>
</protein>
<dbReference type="Pfam" id="PF02687">
    <property type="entry name" value="FtsX"/>
    <property type="match status" value="2"/>
</dbReference>
<dbReference type="GO" id="GO:0022857">
    <property type="term" value="F:transmembrane transporter activity"/>
    <property type="evidence" value="ECO:0007669"/>
    <property type="project" value="TreeGrafter"/>
</dbReference>
<feature type="transmembrane region" description="Helical" evidence="7">
    <location>
        <begin position="419"/>
        <end position="440"/>
    </location>
</feature>
<feature type="transmembrane region" description="Helical" evidence="7">
    <location>
        <begin position="898"/>
        <end position="919"/>
    </location>
</feature>
<evidence type="ECO:0000256" key="7">
    <source>
        <dbReference type="SAM" id="Phobius"/>
    </source>
</evidence>
<keyword evidence="2" id="KW-1003">Cell membrane</keyword>
<feature type="transmembrane region" description="Helical" evidence="7">
    <location>
        <begin position="374"/>
        <end position="398"/>
    </location>
</feature>
<dbReference type="GO" id="GO:0005886">
    <property type="term" value="C:plasma membrane"/>
    <property type="evidence" value="ECO:0007669"/>
    <property type="project" value="UniProtKB-SubCell"/>
</dbReference>
<evidence type="ECO:0000256" key="6">
    <source>
        <dbReference type="ARBA" id="ARBA00038076"/>
    </source>
</evidence>
<feature type="transmembrane region" description="Helical" evidence="7">
    <location>
        <begin position="332"/>
        <end position="354"/>
    </location>
</feature>
<evidence type="ECO:0000256" key="2">
    <source>
        <dbReference type="ARBA" id="ARBA00022475"/>
    </source>
</evidence>
<keyword evidence="10" id="KW-1185">Reference proteome</keyword>
<dbReference type="OrthoDB" id="3405625at2"/>
<feature type="transmembrane region" description="Helical" evidence="7">
    <location>
        <begin position="446"/>
        <end position="471"/>
    </location>
</feature>
<dbReference type="EMBL" id="STGY01000005">
    <property type="protein sequence ID" value="THV43249.1"/>
    <property type="molecule type" value="Genomic_DNA"/>
</dbReference>
<evidence type="ECO:0000313" key="10">
    <source>
        <dbReference type="Proteomes" id="UP000308760"/>
    </source>
</evidence>
<dbReference type="InterPro" id="IPR003838">
    <property type="entry name" value="ABC3_permease_C"/>
</dbReference>
<comment type="subcellular location">
    <subcellularLocation>
        <location evidence="1">Cell membrane</location>
        <topology evidence="1">Multi-pass membrane protein</topology>
    </subcellularLocation>
</comment>
<accession>A0A4S8QPA0</accession>
<name>A0A4S8QPA0_9ACTN</name>